<reference evidence="3" key="2">
    <citation type="submission" date="2021-01" db="UniProtKB">
        <authorList>
            <consortium name="EnsemblPlants"/>
        </authorList>
    </citation>
    <scope>IDENTIFICATION</scope>
</reference>
<feature type="domain" description="Myb/SANT-like" evidence="2">
    <location>
        <begin position="101"/>
        <end position="192"/>
    </location>
</feature>
<reference evidence="3 4" key="1">
    <citation type="journal article" date="2016" name="G3 (Bethesda)">
        <title>First Draft Assembly and Annotation of the Genome of a California Endemic Oak Quercus lobata Nee (Fagaceae).</title>
        <authorList>
            <person name="Sork V.L."/>
            <person name="Fitz-Gibbon S.T."/>
            <person name="Puiu D."/>
            <person name="Crepeau M."/>
            <person name="Gugger P.F."/>
            <person name="Sherman R."/>
            <person name="Stevens K."/>
            <person name="Langley C.H."/>
            <person name="Pellegrini M."/>
            <person name="Salzberg S.L."/>
        </authorList>
    </citation>
    <scope>NUCLEOTIDE SEQUENCE [LARGE SCALE GENOMIC DNA]</scope>
    <source>
        <strain evidence="3 4">cv. SW786</strain>
    </source>
</reference>
<evidence type="ECO:0000313" key="4">
    <source>
        <dbReference type="Proteomes" id="UP000594261"/>
    </source>
</evidence>
<dbReference type="KEGG" id="qlo:115962752"/>
<dbReference type="InParanoid" id="A0A7N2MP44"/>
<dbReference type="Pfam" id="PF12776">
    <property type="entry name" value="Myb_DNA-bind_3"/>
    <property type="match status" value="1"/>
</dbReference>
<proteinExistence type="predicted"/>
<accession>A0A7N2MP44</accession>
<dbReference type="PANTHER" id="PTHR47851:SF1">
    <property type="entry name" value="OS06G0588700 PROTEIN"/>
    <property type="match status" value="1"/>
</dbReference>
<dbReference type="OMA" id="WASLDLI"/>
<dbReference type="EMBL" id="LRBV02000010">
    <property type="status" value="NOT_ANNOTATED_CDS"/>
    <property type="molecule type" value="Genomic_DNA"/>
</dbReference>
<sequence>MPSIPFNAPSNSSSMSFTYPPTSKISKQSTAIDYCKPSRQNQKRRSPLFNKRSSSPSLRFGHRRCHSPSLHSRKGVVGKMVKEKKSMEGGSNDERADWKDPQELEAFCRFCAIQVMAGQRKPTGFLSKIGISEVIRQLGEIEKVVTWLQIKNKWDHLRKRWKIYNKCLENETGLGYDPATGMFDAPDEWWNRKIAACPDAKTLKKNGLPNRELLNIMFGGTAATGRNAFCTSGPIPTETTEGSGDSGNSIEFVDPQCEPVVNDDAMEVEGPSSSRVGPAVNKGKGLATSVHIFKPISKKPKKKRSTAQERSDSLKSISNVIVARSSVSARTPSAPTATDQIKEILDMVLSLPGVYSGHYLYLFSTIYFMEKEPGRHMFAALSDNKDIQLKWLEKEYQRHPDYHIP</sequence>
<dbReference type="RefSeq" id="XP_030937491.1">
    <property type="nucleotide sequence ID" value="XM_031081631.1"/>
</dbReference>
<name>A0A7N2MP44_QUELO</name>
<organism evidence="3 4">
    <name type="scientific">Quercus lobata</name>
    <name type="common">Valley oak</name>
    <dbReference type="NCBI Taxonomy" id="97700"/>
    <lineage>
        <taxon>Eukaryota</taxon>
        <taxon>Viridiplantae</taxon>
        <taxon>Streptophyta</taxon>
        <taxon>Embryophyta</taxon>
        <taxon>Tracheophyta</taxon>
        <taxon>Spermatophyta</taxon>
        <taxon>Magnoliopsida</taxon>
        <taxon>eudicotyledons</taxon>
        <taxon>Gunneridae</taxon>
        <taxon>Pentapetalae</taxon>
        <taxon>rosids</taxon>
        <taxon>fabids</taxon>
        <taxon>Fagales</taxon>
        <taxon>Fagaceae</taxon>
        <taxon>Quercus</taxon>
    </lineage>
</organism>
<dbReference type="InterPro" id="IPR024752">
    <property type="entry name" value="Myb/SANT-like_dom"/>
</dbReference>
<dbReference type="GeneID" id="115962752"/>
<protein>
    <recommendedName>
        <fullName evidence="2">Myb/SANT-like domain-containing protein</fullName>
    </recommendedName>
</protein>
<dbReference type="RefSeq" id="XP_030937492.1">
    <property type="nucleotide sequence ID" value="XM_031081632.1"/>
</dbReference>
<dbReference type="RefSeq" id="XP_030937490.1">
    <property type="nucleotide sequence ID" value="XM_031081630.1"/>
</dbReference>
<gene>
    <name evidence="3" type="primary">LOC115962752</name>
</gene>
<evidence type="ECO:0000313" key="3">
    <source>
        <dbReference type="EnsemblPlants" id="QL10p013151:mrna"/>
    </source>
</evidence>
<feature type="region of interest" description="Disordered" evidence="1">
    <location>
        <begin position="1"/>
        <end position="78"/>
    </location>
</feature>
<feature type="compositionally biased region" description="Polar residues" evidence="1">
    <location>
        <begin position="8"/>
        <end position="31"/>
    </location>
</feature>
<dbReference type="Gramene" id="QL10p013151:mrna">
    <property type="protein sequence ID" value="QL10p013151:mrna"/>
    <property type="gene ID" value="QL10p013151"/>
</dbReference>
<keyword evidence="4" id="KW-1185">Reference proteome</keyword>
<evidence type="ECO:0000256" key="1">
    <source>
        <dbReference type="SAM" id="MobiDB-lite"/>
    </source>
</evidence>
<dbReference type="Proteomes" id="UP000594261">
    <property type="component" value="Chromosome 10"/>
</dbReference>
<dbReference type="PANTHER" id="PTHR47851">
    <property type="entry name" value="OS06G0588700 PROTEIN-RELATED"/>
    <property type="match status" value="1"/>
</dbReference>
<dbReference type="RefSeq" id="XP_030937493.1">
    <property type="nucleotide sequence ID" value="XM_031081633.1"/>
</dbReference>
<dbReference type="AlphaFoldDB" id="A0A7N2MP44"/>
<dbReference type="OrthoDB" id="1527434at2759"/>
<evidence type="ECO:0000259" key="2">
    <source>
        <dbReference type="Pfam" id="PF12776"/>
    </source>
</evidence>
<dbReference type="EnsemblPlants" id="QL10p013151:mrna">
    <property type="protein sequence ID" value="QL10p013151:mrna"/>
    <property type="gene ID" value="QL10p013151"/>
</dbReference>
<feature type="compositionally biased region" description="Basic residues" evidence="1">
    <location>
        <begin position="60"/>
        <end position="76"/>
    </location>
</feature>